<keyword evidence="2" id="KW-1185">Reference proteome</keyword>
<protein>
    <submittedName>
        <fullName evidence="1">Uncharacterized protein</fullName>
    </submittedName>
</protein>
<name>A0A7T8QWF2_CALRO</name>
<reference evidence="2" key="1">
    <citation type="submission" date="2021-01" db="EMBL/GenBank/DDBJ databases">
        <title>Caligus Genome Assembly.</title>
        <authorList>
            <person name="Gallardo-Escarate C."/>
        </authorList>
    </citation>
    <scope>NUCLEOTIDE SEQUENCE [LARGE SCALE GENOMIC DNA]</scope>
</reference>
<dbReference type="AlphaFoldDB" id="A0A7T8QWF2"/>
<gene>
    <name evidence="1" type="ORF">FKW44_002573</name>
</gene>
<evidence type="ECO:0000313" key="2">
    <source>
        <dbReference type="Proteomes" id="UP000595437"/>
    </source>
</evidence>
<dbReference type="EMBL" id="CP045891">
    <property type="protein sequence ID" value="QQP57547.1"/>
    <property type="molecule type" value="Genomic_DNA"/>
</dbReference>
<accession>A0A7T8QWF2</accession>
<evidence type="ECO:0000313" key="1">
    <source>
        <dbReference type="EMBL" id="QQP57547.1"/>
    </source>
</evidence>
<organism evidence="1 2">
    <name type="scientific">Caligus rogercresseyi</name>
    <name type="common">Sea louse</name>
    <dbReference type="NCBI Taxonomy" id="217165"/>
    <lineage>
        <taxon>Eukaryota</taxon>
        <taxon>Metazoa</taxon>
        <taxon>Ecdysozoa</taxon>
        <taxon>Arthropoda</taxon>
        <taxon>Crustacea</taxon>
        <taxon>Multicrustacea</taxon>
        <taxon>Hexanauplia</taxon>
        <taxon>Copepoda</taxon>
        <taxon>Siphonostomatoida</taxon>
        <taxon>Caligidae</taxon>
        <taxon>Caligus</taxon>
    </lineage>
</organism>
<sequence length="53" mass="6034">MTANVDSKDNFDSYNSEGHLAIHYPHLVRTESSVLLHLEQSYHQEEIGNMSTS</sequence>
<dbReference type="Proteomes" id="UP000595437">
    <property type="component" value="Chromosome 2"/>
</dbReference>
<proteinExistence type="predicted"/>